<keyword evidence="3" id="KW-0808">Transferase</keyword>
<dbReference type="GO" id="GO:0008483">
    <property type="term" value="F:transaminase activity"/>
    <property type="evidence" value="ECO:0007669"/>
    <property type="project" value="UniProtKB-KW"/>
</dbReference>
<comment type="caution">
    <text evidence="3">The sequence shown here is derived from an EMBL/GenBank/DDBJ whole genome shotgun (WGS) entry which is preliminary data.</text>
</comment>
<dbReference type="PANTHER" id="PTHR43586:SF15">
    <property type="entry name" value="BLR3095 PROTEIN"/>
    <property type="match status" value="1"/>
</dbReference>
<dbReference type="Gene3D" id="3.40.640.10">
    <property type="entry name" value="Type I PLP-dependent aspartate aminotransferase-like (Major domain)"/>
    <property type="match status" value="1"/>
</dbReference>
<dbReference type="Pfam" id="PF00266">
    <property type="entry name" value="Aminotran_5"/>
    <property type="match status" value="1"/>
</dbReference>
<keyword evidence="1" id="KW-0663">Pyridoxal phosphate</keyword>
<reference evidence="3 4" key="1">
    <citation type="submission" date="2024-07" db="EMBL/GenBank/DDBJ databases">
        <title>The genome sequence of type strain Sediminicola luteus GDMCC 1.2596T.</title>
        <authorList>
            <person name="Liu Y."/>
        </authorList>
    </citation>
    <scope>NUCLEOTIDE SEQUENCE [LARGE SCALE GENOMIC DNA]</scope>
    <source>
        <strain evidence="3 4">GDMCC 1.2596</strain>
    </source>
</reference>
<keyword evidence="4" id="KW-1185">Reference proteome</keyword>
<dbReference type="Gene3D" id="3.90.1150.10">
    <property type="entry name" value="Aspartate Aminotransferase, domain 1"/>
    <property type="match status" value="1"/>
</dbReference>
<dbReference type="Proteomes" id="UP001549773">
    <property type="component" value="Unassembled WGS sequence"/>
</dbReference>
<dbReference type="InterPro" id="IPR015422">
    <property type="entry name" value="PyrdxlP-dep_Trfase_small"/>
</dbReference>
<evidence type="ECO:0000313" key="3">
    <source>
        <dbReference type="EMBL" id="MET7030039.1"/>
    </source>
</evidence>
<evidence type="ECO:0000256" key="1">
    <source>
        <dbReference type="ARBA" id="ARBA00022898"/>
    </source>
</evidence>
<evidence type="ECO:0000259" key="2">
    <source>
        <dbReference type="Pfam" id="PF00266"/>
    </source>
</evidence>
<protein>
    <submittedName>
        <fullName evidence="3">Aminotransferase class V-fold PLP-dependent enzyme</fullName>
    </submittedName>
</protein>
<sequence>MQKIIKQFPVLSQYVYANTAASGLLYDDLLDWRQEHDLDFLIEGSIMKAKSHKLLGNTRKTVGQFFGCDPSNVALIPNFSIGINLLLEGLPKEHKVLLIEGDYPSLNWPFENRGYDISTIALDEHLEQNILQTVKTKGITVLALSLVQWLNGIKIDLEFLKTLKKDFPELIIIADGTQYCGTESFNFGESGIDILGASGYKWLLAGYGNGFMLFKDGVKNVFSPKSVGFNSTTLDLSAKDAVSFNKHFEPGHLDTLNFGSLKFSLDFLSKIGMDTISGHLKTLSEFAKGELTTLGLLDEAVVNRTSHSTIFNIKGGDKLFQKLTENDVLCAQRGGGIRLSFHIYNTEKDIQKIVKLLKSTI</sequence>
<dbReference type="RefSeq" id="WP_354618833.1">
    <property type="nucleotide sequence ID" value="NZ_JBEWYP010000006.1"/>
</dbReference>
<evidence type="ECO:0000313" key="4">
    <source>
        <dbReference type="Proteomes" id="UP001549773"/>
    </source>
</evidence>
<feature type="domain" description="Aminotransferase class V" evidence="2">
    <location>
        <begin position="47"/>
        <end position="352"/>
    </location>
</feature>
<dbReference type="SUPFAM" id="SSF53383">
    <property type="entry name" value="PLP-dependent transferases"/>
    <property type="match status" value="1"/>
</dbReference>
<dbReference type="EMBL" id="JBEWYP010000006">
    <property type="protein sequence ID" value="MET7030039.1"/>
    <property type="molecule type" value="Genomic_DNA"/>
</dbReference>
<organism evidence="3 4">
    <name type="scientific">Sediminicola luteus</name>
    <dbReference type="NCBI Taxonomy" id="319238"/>
    <lineage>
        <taxon>Bacteria</taxon>
        <taxon>Pseudomonadati</taxon>
        <taxon>Bacteroidota</taxon>
        <taxon>Flavobacteriia</taxon>
        <taxon>Flavobacteriales</taxon>
        <taxon>Flavobacteriaceae</taxon>
        <taxon>Sediminicola</taxon>
    </lineage>
</organism>
<dbReference type="InterPro" id="IPR000192">
    <property type="entry name" value="Aminotrans_V_dom"/>
</dbReference>
<dbReference type="InterPro" id="IPR015424">
    <property type="entry name" value="PyrdxlP-dep_Trfase"/>
</dbReference>
<dbReference type="PANTHER" id="PTHR43586">
    <property type="entry name" value="CYSTEINE DESULFURASE"/>
    <property type="match status" value="1"/>
</dbReference>
<proteinExistence type="predicted"/>
<keyword evidence="3" id="KW-0032">Aminotransferase</keyword>
<dbReference type="InterPro" id="IPR015421">
    <property type="entry name" value="PyrdxlP-dep_Trfase_major"/>
</dbReference>
<accession>A0ABV2TXQ1</accession>
<gene>
    <name evidence="3" type="ORF">ABXZ32_11560</name>
</gene>
<name>A0ABV2TXQ1_9FLAO</name>